<feature type="transmembrane region" description="Helical" evidence="2">
    <location>
        <begin position="181"/>
        <end position="201"/>
    </location>
</feature>
<name>A0A5Q2FAL0_9ACTN</name>
<evidence type="ECO:0000313" key="3">
    <source>
        <dbReference type="EMBL" id="QGF24010.1"/>
    </source>
</evidence>
<dbReference type="AlphaFoldDB" id="A0A5Q2FAL0"/>
<keyword evidence="4" id="KW-1185">Reference proteome</keyword>
<dbReference type="RefSeq" id="WP_153572539.1">
    <property type="nucleotide sequence ID" value="NZ_CP045725.1"/>
</dbReference>
<evidence type="ECO:0000256" key="2">
    <source>
        <dbReference type="SAM" id="Phobius"/>
    </source>
</evidence>
<evidence type="ECO:0000256" key="1">
    <source>
        <dbReference type="SAM" id="MobiDB-lite"/>
    </source>
</evidence>
<sequence length="250" mass="26464">MATWLDGPEYAPLVPPSGYEPAATSVTPALSELADNAAQSSPDTPPSATPPAYRPPADAVPLTALAPPTAPFRDPRQPFALVSRPHHVGSAWSSVHASPAVIPEPETPAAPYQPYIPYVMAPPDAPHYPDLDERSRAARWLALPPVLYIAGALAGPYVTAAVLAGAVLLSAVPSVPAAAKGLSRTVAGLLGALLLLGILAGQTWSDFSWLSRLIGLVYSIVLAVWYIRQRAAIDAERRRRTWGEPPEMPR</sequence>
<feature type="compositionally biased region" description="Pro residues" evidence="1">
    <location>
        <begin position="43"/>
        <end position="54"/>
    </location>
</feature>
<dbReference type="Proteomes" id="UP000386847">
    <property type="component" value="Chromosome"/>
</dbReference>
<evidence type="ECO:0000313" key="4">
    <source>
        <dbReference type="Proteomes" id="UP000386847"/>
    </source>
</evidence>
<feature type="transmembrane region" description="Helical" evidence="2">
    <location>
        <begin position="146"/>
        <end position="169"/>
    </location>
</feature>
<keyword evidence="2" id="KW-1133">Transmembrane helix</keyword>
<gene>
    <name evidence="3" type="ORF">Rai3103_10325</name>
</gene>
<keyword evidence="2" id="KW-0812">Transmembrane</keyword>
<keyword evidence="2" id="KW-0472">Membrane</keyword>
<feature type="transmembrane region" description="Helical" evidence="2">
    <location>
        <begin position="207"/>
        <end position="227"/>
    </location>
</feature>
<protein>
    <submittedName>
        <fullName evidence="3">Uncharacterized protein</fullName>
    </submittedName>
</protein>
<organism evidence="3 4">
    <name type="scientific">Raineyella fluvialis</name>
    <dbReference type="NCBI Taxonomy" id="2662261"/>
    <lineage>
        <taxon>Bacteria</taxon>
        <taxon>Bacillati</taxon>
        <taxon>Actinomycetota</taxon>
        <taxon>Actinomycetes</taxon>
        <taxon>Propionibacteriales</taxon>
        <taxon>Propionibacteriaceae</taxon>
        <taxon>Raineyella</taxon>
    </lineage>
</organism>
<feature type="compositionally biased region" description="Low complexity" evidence="1">
    <location>
        <begin position="55"/>
        <end position="67"/>
    </location>
</feature>
<reference evidence="3 4" key="1">
    <citation type="submission" date="2019-10" db="EMBL/GenBank/DDBJ databases">
        <title>Genomic analysis of Raineyella sp. CBA3103.</title>
        <authorList>
            <person name="Roh S.W."/>
        </authorList>
    </citation>
    <scope>NUCLEOTIDE SEQUENCE [LARGE SCALE GENOMIC DNA]</scope>
    <source>
        <strain evidence="3 4">CBA3103</strain>
    </source>
</reference>
<accession>A0A5Q2FAL0</accession>
<dbReference type="EMBL" id="CP045725">
    <property type="protein sequence ID" value="QGF24010.1"/>
    <property type="molecule type" value="Genomic_DNA"/>
</dbReference>
<dbReference type="KEGG" id="rain:Rai3103_10325"/>
<feature type="region of interest" description="Disordered" evidence="1">
    <location>
        <begin position="1"/>
        <end position="68"/>
    </location>
</feature>
<proteinExistence type="predicted"/>